<keyword evidence="3" id="KW-1185">Reference proteome</keyword>
<organism evidence="2 3">
    <name type="scientific">Collimonas arenae</name>
    <dbReference type="NCBI Taxonomy" id="279058"/>
    <lineage>
        <taxon>Bacteria</taxon>
        <taxon>Pseudomonadati</taxon>
        <taxon>Pseudomonadota</taxon>
        <taxon>Betaproteobacteria</taxon>
        <taxon>Burkholderiales</taxon>
        <taxon>Oxalobacteraceae</taxon>
        <taxon>Collimonas</taxon>
    </lineage>
</organism>
<proteinExistence type="predicted"/>
<evidence type="ECO:0000256" key="1">
    <source>
        <dbReference type="SAM" id="Phobius"/>
    </source>
</evidence>
<keyword evidence="1" id="KW-1133">Transmembrane helix</keyword>
<keyword evidence="1" id="KW-0472">Membrane</keyword>
<dbReference type="OrthoDB" id="963535at2"/>
<feature type="transmembrane region" description="Helical" evidence="1">
    <location>
        <begin position="48"/>
        <end position="67"/>
    </location>
</feature>
<dbReference type="Proteomes" id="UP000030302">
    <property type="component" value="Chromosome"/>
</dbReference>
<reference evidence="3" key="1">
    <citation type="journal article" date="2014" name="Soil Biol. Biochem.">
        <title>Structure and function of bacterial communities in ageing soils: Insights from the Mendocino ecological staircase.</title>
        <authorList>
            <person name="Uroz S."/>
            <person name="Tech J.J."/>
            <person name="Sawaya N.A."/>
            <person name="Frey-Klett P."/>
            <person name="Leveau J.H.J."/>
        </authorList>
    </citation>
    <scope>NUCLEOTIDE SEQUENCE [LARGE SCALE GENOMIC DNA]</scope>
    <source>
        <strain evidence="3">Cal35</strain>
    </source>
</reference>
<dbReference type="KEGG" id="care:LT85_2211"/>
<dbReference type="AlphaFoldDB" id="A0A0A1FCI2"/>
<dbReference type="STRING" id="279058.LT85_2211"/>
<gene>
    <name evidence="2" type="ORF">LT85_2211</name>
</gene>
<dbReference type="RefSeq" id="WP_038488525.1">
    <property type="nucleotide sequence ID" value="NZ_CP009962.1"/>
</dbReference>
<dbReference type="EMBL" id="CP009962">
    <property type="protein sequence ID" value="AIY41369.1"/>
    <property type="molecule type" value="Genomic_DNA"/>
</dbReference>
<name>A0A0A1FCI2_9BURK</name>
<sequence length="106" mass="11440">MTFLHYVAVFFAGAFLCNCIPHLASGLRGDAFPTPFAKPRGVGDSSPALNFLWGSANLLAGAILYVWSAVTMGVSLEFGLFIAGFLILGLYLSSHFGVVRRDRKQL</sequence>
<keyword evidence="1" id="KW-0812">Transmembrane</keyword>
<evidence type="ECO:0000313" key="3">
    <source>
        <dbReference type="Proteomes" id="UP000030302"/>
    </source>
</evidence>
<accession>A0A0A1FCI2</accession>
<dbReference type="HOGENOM" id="CLU_160695_0_0_4"/>
<feature type="transmembrane region" description="Helical" evidence="1">
    <location>
        <begin position="79"/>
        <end position="99"/>
    </location>
</feature>
<protein>
    <submittedName>
        <fullName evidence="2">Uncharacterized protein</fullName>
    </submittedName>
</protein>
<feature type="transmembrane region" description="Helical" evidence="1">
    <location>
        <begin position="6"/>
        <end position="27"/>
    </location>
</feature>
<evidence type="ECO:0000313" key="2">
    <source>
        <dbReference type="EMBL" id="AIY41369.1"/>
    </source>
</evidence>